<proteinExistence type="predicted"/>
<protein>
    <submittedName>
        <fullName evidence="1">Uncharacterized protein</fullName>
    </submittedName>
</protein>
<organism evidence="1">
    <name type="scientific">Rhizophora mucronata</name>
    <name type="common">Asiatic mangrove</name>
    <dbReference type="NCBI Taxonomy" id="61149"/>
    <lineage>
        <taxon>Eukaryota</taxon>
        <taxon>Viridiplantae</taxon>
        <taxon>Streptophyta</taxon>
        <taxon>Embryophyta</taxon>
        <taxon>Tracheophyta</taxon>
        <taxon>Spermatophyta</taxon>
        <taxon>Magnoliopsida</taxon>
        <taxon>eudicotyledons</taxon>
        <taxon>Gunneridae</taxon>
        <taxon>Pentapetalae</taxon>
        <taxon>rosids</taxon>
        <taxon>fabids</taxon>
        <taxon>Malpighiales</taxon>
        <taxon>Rhizophoraceae</taxon>
        <taxon>Rhizophora</taxon>
    </lineage>
</organism>
<dbReference type="AlphaFoldDB" id="A0A2P2JEY2"/>
<reference evidence="1" key="1">
    <citation type="submission" date="2018-02" db="EMBL/GenBank/DDBJ databases">
        <title>Rhizophora mucronata_Transcriptome.</title>
        <authorList>
            <person name="Meera S.P."/>
            <person name="Sreeshan A."/>
            <person name="Augustine A."/>
        </authorList>
    </citation>
    <scope>NUCLEOTIDE SEQUENCE</scope>
    <source>
        <tissue evidence="1">Leaf</tissue>
    </source>
</reference>
<name>A0A2P2JEY2_RHIMU</name>
<dbReference type="EMBL" id="GGEC01011548">
    <property type="protein sequence ID" value="MBW92031.1"/>
    <property type="molecule type" value="Transcribed_RNA"/>
</dbReference>
<accession>A0A2P2JEY2</accession>
<sequence>MLSGENRDRTKYVQSKPLLLEQNFKNPSRKIQQQVQCLGVRKQHHGKKEIKFWREFTSVSFTHMN</sequence>
<evidence type="ECO:0000313" key="1">
    <source>
        <dbReference type="EMBL" id="MBW92031.1"/>
    </source>
</evidence>